<comment type="caution">
    <text evidence="7">The sequence shown here is derived from an EMBL/GenBank/DDBJ whole genome shotgun (WGS) entry which is preliminary data.</text>
</comment>
<evidence type="ECO:0000313" key="7">
    <source>
        <dbReference type="EMBL" id="KRQ92594.1"/>
    </source>
</evidence>
<name>A0A0R3KIN2_9BRAD</name>
<evidence type="ECO:0000256" key="6">
    <source>
        <dbReference type="SAM" id="Phobius"/>
    </source>
</evidence>
<feature type="transmembrane region" description="Helical" evidence="6">
    <location>
        <begin position="86"/>
        <end position="107"/>
    </location>
</feature>
<evidence type="ECO:0000256" key="2">
    <source>
        <dbReference type="ARBA" id="ARBA00022475"/>
    </source>
</evidence>
<keyword evidence="3 6" id="KW-0812">Transmembrane</keyword>
<organism evidence="7 8">
    <name type="scientific">Bradyrhizobium valentinum</name>
    <dbReference type="NCBI Taxonomy" id="1518501"/>
    <lineage>
        <taxon>Bacteria</taxon>
        <taxon>Pseudomonadati</taxon>
        <taxon>Pseudomonadota</taxon>
        <taxon>Alphaproteobacteria</taxon>
        <taxon>Hyphomicrobiales</taxon>
        <taxon>Nitrobacteraceae</taxon>
        <taxon>Bradyrhizobium</taxon>
    </lineage>
</organism>
<dbReference type="InterPro" id="IPR001851">
    <property type="entry name" value="ABC_transp_permease"/>
</dbReference>
<dbReference type="AlphaFoldDB" id="A0A0R3KIN2"/>
<dbReference type="RefSeq" id="WP_057855540.1">
    <property type="nucleotide sequence ID" value="NZ_LLXX01000230.1"/>
</dbReference>
<evidence type="ECO:0000256" key="3">
    <source>
        <dbReference type="ARBA" id="ARBA00022692"/>
    </source>
</evidence>
<keyword evidence="5 6" id="KW-0472">Membrane</keyword>
<keyword evidence="4 6" id="KW-1133">Transmembrane helix</keyword>
<dbReference type="GO" id="GO:0005886">
    <property type="term" value="C:plasma membrane"/>
    <property type="evidence" value="ECO:0007669"/>
    <property type="project" value="UniProtKB-SubCell"/>
</dbReference>
<evidence type="ECO:0000256" key="5">
    <source>
        <dbReference type="ARBA" id="ARBA00023136"/>
    </source>
</evidence>
<gene>
    <name evidence="7" type="ORF">CP49_33410</name>
</gene>
<dbReference type="Proteomes" id="UP000051913">
    <property type="component" value="Unassembled WGS sequence"/>
</dbReference>
<evidence type="ECO:0000256" key="4">
    <source>
        <dbReference type="ARBA" id="ARBA00022989"/>
    </source>
</evidence>
<dbReference type="Pfam" id="PF02653">
    <property type="entry name" value="BPD_transp_2"/>
    <property type="match status" value="1"/>
</dbReference>
<protein>
    <submittedName>
        <fullName evidence="7">Branched-chain amino acid ABC transporter permease</fullName>
    </submittedName>
</protein>
<evidence type="ECO:0000256" key="1">
    <source>
        <dbReference type="ARBA" id="ARBA00004651"/>
    </source>
</evidence>
<dbReference type="STRING" id="1518501.CQ10_21270"/>
<feature type="transmembrane region" description="Helical" evidence="6">
    <location>
        <begin position="287"/>
        <end position="309"/>
    </location>
</feature>
<keyword evidence="2" id="KW-1003">Cell membrane</keyword>
<dbReference type="GO" id="GO:0015658">
    <property type="term" value="F:branched-chain amino acid transmembrane transporter activity"/>
    <property type="evidence" value="ECO:0007669"/>
    <property type="project" value="InterPro"/>
</dbReference>
<keyword evidence="8" id="KW-1185">Reference proteome</keyword>
<feature type="transmembrane region" description="Helical" evidence="6">
    <location>
        <begin position="60"/>
        <end position="80"/>
    </location>
</feature>
<feature type="transmembrane region" description="Helical" evidence="6">
    <location>
        <begin position="114"/>
        <end position="137"/>
    </location>
</feature>
<evidence type="ECO:0000313" key="8">
    <source>
        <dbReference type="Proteomes" id="UP000051913"/>
    </source>
</evidence>
<reference evidence="7 8" key="1">
    <citation type="submission" date="2014-03" db="EMBL/GenBank/DDBJ databases">
        <title>Bradyrhizobium valentinum sp. nov., isolated from effective nodules of Lupinus mariae-josephae, a lupine endemic of basic-lime soils in Eastern Spain.</title>
        <authorList>
            <person name="Duran D."/>
            <person name="Rey L."/>
            <person name="Navarro A."/>
            <person name="Busquets A."/>
            <person name="Imperial J."/>
            <person name="Ruiz-Argueso T."/>
        </authorList>
    </citation>
    <scope>NUCLEOTIDE SEQUENCE [LARGE SCALE GENOMIC DNA]</scope>
    <source>
        <strain evidence="7 8">LmjM3</strain>
    </source>
</reference>
<dbReference type="OrthoDB" id="9804361at2"/>
<dbReference type="EMBL" id="LLXX01000230">
    <property type="protein sequence ID" value="KRQ92594.1"/>
    <property type="molecule type" value="Genomic_DNA"/>
</dbReference>
<comment type="subcellular location">
    <subcellularLocation>
        <location evidence="1">Cell membrane</location>
        <topology evidence="1">Multi-pass membrane protein</topology>
    </subcellularLocation>
</comment>
<proteinExistence type="predicted"/>
<dbReference type="CDD" id="cd06581">
    <property type="entry name" value="TM_PBP1_LivM_like"/>
    <property type="match status" value="1"/>
</dbReference>
<dbReference type="PANTHER" id="PTHR30482:SF10">
    <property type="entry name" value="HIGH-AFFINITY BRANCHED-CHAIN AMINO ACID TRANSPORT PROTEIN BRAE"/>
    <property type="match status" value="1"/>
</dbReference>
<feature type="transmembrane region" description="Helical" evidence="6">
    <location>
        <begin position="157"/>
        <end position="179"/>
    </location>
</feature>
<feature type="transmembrane region" description="Helical" evidence="6">
    <location>
        <begin position="210"/>
        <end position="233"/>
    </location>
</feature>
<dbReference type="PANTHER" id="PTHR30482">
    <property type="entry name" value="HIGH-AFFINITY BRANCHED-CHAIN AMINO ACID TRANSPORT SYSTEM PERMEASE"/>
    <property type="match status" value="1"/>
</dbReference>
<sequence>MTKHRNSIVFWAGAAVFLIAVLSMTQIVRNEYPFFAGYVILQFIALAVAWSILGGYAGYVNFGTNAFFGVGVYTAVALFKATGAPLVVQIAAAAVVGMTLGFGVGLLTLRMRGIFFSIATIALAIIIETFVMNWRFVGGAAGIQIQRPPVMAPFDSYVKMLFFVQALLVVIAVSIARYIQNSRIGRGLQALRDDELAAECTGVPTLKLKLVACMISGALISAAGAPAAMYLQYADPSSAFNLSYSVSALAMALIGGTAHWIGPVLGAILLGSTQQLLAVTISSEVNVLVLGIMLVLFVVGAPKGIIGLLRPRYRLRAGGKP</sequence>
<feature type="transmembrane region" description="Helical" evidence="6">
    <location>
        <begin position="34"/>
        <end position="53"/>
    </location>
</feature>
<feature type="transmembrane region" description="Helical" evidence="6">
    <location>
        <begin position="7"/>
        <end position="28"/>
    </location>
</feature>
<dbReference type="InterPro" id="IPR043428">
    <property type="entry name" value="LivM-like"/>
</dbReference>
<accession>A0A0R3KIN2</accession>